<dbReference type="InterPro" id="IPR010137">
    <property type="entry name" value="Lipid_A_LpxA"/>
</dbReference>
<dbReference type="STRING" id="37752.IW18_12870"/>
<feature type="domain" description="UDP N-acetylglucosamine O-acyltransferase C-terminal" evidence="6">
    <location>
        <begin position="173"/>
        <end position="254"/>
    </location>
</feature>
<dbReference type="Proteomes" id="UP000198302">
    <property type="component" value="Unassembled WGS sequence"/>
</dbReference>
<dbReference type="PANTHER" id="PTHR43480">
    <property type="entry name" value="ACYL-[ACYL-CARRIER-PROTEIN]--UDP-N-ACETYLGLUCOSAMINE O-ACYLTRANSFERASE"/>
    <property type="match status" value="1"/>
</dbReference>
<keyword evidence="3 7" id="KW-0808">Transferase</keyword>
<dbReference type="AlphaFoldDB" id="A0A0D0F317"/>
<sequence length="259" mass="28530">MILRSTIIGKAAIIGNNVHIGNFTTIENDVIIGDNTWVGNGVSILNGSRIGESCQIHSNAVLAGNPQDLKYDNERTFLEIGDFTVIREFVTINKGTKSKGKTRIGENNLIMASAHIGHDCFIGNNCVVGFNVGMAGEVIVNDWANISGFTAIHQFSTIGKHSMISGMSRVVKDVPPYVLAAREPLTYAGLNIVGLKRRGFELCKIKELKDIYRIIFQEKRNVSSALELIVDQFEQTEERDVILNFIKESSRGIIKGNSF</sequence>
<dbReference type="SUPFAM" id="SSF51161">
    <property type="entry name" value="Trimeric LpxA-like enzymes"/>
    <property type="match status" value="1"/>
</dbReference>
<protein>
    <submittedName>
        <fullName evidence="7">Acyl-ACP--UDP-N-acetylglucosamine O-acyltransferase</fullName>
    </submittedName>
    <submittedName>
        <fullName evidence="8">Acyl-[acyl-carrier-protein]--UDP-N-acetylglucosamine O-acyltransferase</fullName>
    </submittedName>
</protein>
<dbReference type="InterPro" id="IPR037157">
    <property type="entry name" value="Acetyltransf_C_sf"/>
</dbReference>
<evidence type="ECO:0000256" key="2">
    <source>
        <dbReference type="ARBA" id="ARBA00022556"/>
    </source>
</evidence>
<dbReference type="Gene3D" id="1.20.1180.10">
    <property type="entry name" value="Udp N-acetylglucosamine O-acyltransferase, C-terminal domain"/>
    <property type="match status" value="1"/>
</dbReference>
<dbReference type="NCBIfam" id="NF003657">
    <property type="entry name" value="PRK05289.1"/>
    <property type="match status" value="1"/>
</dbReference>
<dbReference type="GO" id="GO:0008780">
    <property type="term" value="F:acyl-[acyl-carrier-protein]-UDP-N-acetylglucosamine O-acyltransferase activity"/>
    <property type="evidence" value="ECO:0007669"/>
    <property type="project" value="InterPro"/>
</dbReference>
<dbReference type="GO" id="GO:0009245">
    <property type="term" value="P:lipid A biosynthetic process"/>
    <property type="evidence" value="ECO:0007669"/>
    <property type="project" value="UniProtKB-KW"/>
</dbReference>
<evidence type="ECO:0000256" key="3">
    <source>
        <dbReference type="ARBA" id="ARBA00022679"/>
    </source>
</evidence>
<dbReference type="PANTHER" id="PTHR43480:SF1">
    <property type="entry name" value="ACYL-[ACYL-CARRIER-PROTEIN]--UDP-N-ACETYLGLUCOSAMINE O-ACYLTRANSFERASE, MITOCHONDRIAL-RELATED"/>
    <property type="match status" value="1"/>
</dbReference>
<evidence type="ECO:0000256" key="5">
    <source>
        <dbReference type="ARBA" id="ARBA00023315"/>
    </source>
</evidence>
<dbReference type="Pfam" id="PF13720">
    <property type="entry name" value="Acetyltransf_11"/>
    <property type="match status" value="1"/>
</dbReference>
<comment type="caution">
    <text evidence="7">The sequence shown here is derived from an EMBL/GenBank/DDBJ whole genome shotgun (WGS) entry which is preliminary data.</text>
</comment>
<dbReference type="PIRSF" id="PIRSF000456">
    <property type="entry name" value="UDP-GlcNAc_acltr"/>
    <property type="match status" value="1"/>
</dbReference>
<dbReference type="Pfam" id="PF00132">
    <property type="entry name" value="Hexapep"/>
    <property type="match status" value="2"/>
</dbReference>
<keyword evidence="5 7" id="KW-0012">Acyltransferase</keyword>
<dbReference type="Proteomes" id="UP000032061">
    <property type="component" value="Unassembled WGS sequence"/>
</dbReference>
<gene>
    <name evidence="8" type="ORF">B0A73_05435</name>
    <name evidence="7" type="ORF">IW18_12870</name>
</gene>
<evidence type="ECO:0000313" key="9">
    <source>
        <dbReference type="Proteomes" id="UP000032061"/>
    </source>
</evidence>
<evidence type="ECO:0000313" key="10">
    <source>
        <dbReference type="Proteomes" id="UP000198302"/>
    </source>
</evidence>
<evidence type="ECO:0000313" key="7">
    <source>
        <dbReference type="EMBL" id="KIO52502.1"/>
    </source>
</evidence>
<dbReference type="InterPro" id="IPR001451">
    <property type="entry name" value="Hexapep"/>
</dbReference>
<dbReference type="GO" id="GO:0016020">
    <property type="term" value="C:membrane"/>
    <property type="evidence" value="ECO:0007669"/>
    <property type="project" value="GOC"/>
</dbReference>
<reference evidence="7 9" key="1">
    <citation type="submission" date="2015-01" db="EMBL/GenBank/DDBJ databases">
        <title>Genome of Flavobacterium hibernum DSM 12611.</title>
        <authorList>
            <person name="Stropko S.J."/>
            <person name="Pipes S.E."/>
            <person name="Newman J.D."/>
        </authorList>
    </citation>
    <scope>NUCLEOTIDE SEQUENCE [LARGE SCALE GENOMIC DNA]</scope>
    <source>
        <strain evidence="7 9">DSM 12611</strain>
    </source>
</reference>
<dbReference type="InterPro" id="IPR029098">
    <property type="entry name" value="Acetyltransf_C"/>
</dbReference>
<name>A0A0D0F317_9FLAO</name>
<dbReference type="EMBL" id="JPRK01000010">
    <property type="protein sequence ID" value="KIO52502.1"/>
    <property type="molecule type" value="Genomic_DNA"/>
</dbReference>
<reference evidence="8 10" key="2">
    <citation type="submission" date="2016-11" db="EMBL/GenBank/DDBJ databases">
        <title>Whole genomes of Flavobacteriaceae.</title>
        <authorList>
            <person name="Stine C."/>
            <person name="Li C."/>
            <person name="Tadesse D."/>
        </authorList>
    </citation>
    <scope>NUCLEOTIDE SEQUENCE [LARGE SCALE GENOMIC DNA]</scope>
    <source>
        <strain evidence="8 10">ATCC 51468</strain>
    </source>
</reference>
<proteinExistence type="predicted"/>
<dbReference type="EMBL" id="MUGX01000008">
    <property type="protein sequence ID" value="OXA89825.1"/>
    <property type="molecule type" value="Genomic_DNA"/>
</dbReference>
<dbReference type="InterPro" id="IPR011004">
    <property type="entry name" value="Trimer_LpxA-like_sf"/>
</dbReference>
<keyword evidence="1" id="KW-0444">Lipid biosynthesis</keyword>
<organism evidence="7 9">
    <name type="scientific">Flavobacterium hibernum</name>
    <dbReference type="NCBI Taxonomy" id="37752"/>
    <lineage>
        <taxon>Bacteria</taxon>
        <taxon>Pseudomonadati</taxon>
        <taxon>Bacteroidota</taxon>
        <taxon>Flavobacteriia</taxon>
        <taxon>Flavobacteriales</taxon>
        <taxon>Flavobacteriaceae</taxon>
        <taxon>Flavobacterium</taxon>
    </lineage>
</organism>
<accession>A0A0D0F317</accession>
<keyword evidence="4" id="KW-0443">Lipid metabolism</keyword>
<keyword evidence="2" id="KW-0441">Lipid A biosynthesis</keyword>
<evidence type="ECO:0000313" key="8">
    <source>
        <dbReference type="EMBL" id="OXA89825.1"/>
    </source>
</evidence>
<evidence type="ECO:0000259" key="6">
    <source>
        <dbReference type="Pfam" id="PF13720"/>
    </source>
</evidence>
<dbReference type="NCBIfam" id="TIGR01852">
    <property type="entry name" value="lipid_A_lpxA"/>
    <property type="match status" value="1"/>
</dbReference>
<evidence type="ECO:0000256" key="1">
    <source>
        <dbReference type="ARBA" id="ARBA00022516"/>
    </source>
</evidence>
<keyword evidence="10" id="KW-1185">Reference proteome</keyword>
<dbReference type="CDD" id="cd03351">
    <property type="entry name" value="LbH_UDP-GlcNAc_AT"/>
    <property type="match status" value="1"/>
</dbReference>
<dbReference type="Gene3D" id="2.160.10.10">
    <property type="entry name" value="Hexapeptide repeat proteins"/>
    <property type="match status" value="1"/>
</dbReference>
<evidence type="ECO:0000256" key="4">
    <source>
        <dbReference type="ARBA" id="ARBA00023098"/>
    </source>
</evidence>